<proteinExistence type="predicted"/>
<accession>A0A8S9IT02</accession>
<gene>
    <name evidence="1" type="ORF">F2Q70_00000135</name>
</gene>
<evidence type="ECO:0000313" key="1">
    <source>
        <dbReference type="EMBL" id="KAF2572755.1"/>
    </source>
</evidence>
<sequence>MEHRSSLDSELVSTAVTGSPLQIESVSTGKDSILMKADTCSEEKIFLRFFLIPPNLLTMDLLEAAAALLCF</sequence>
<dbReference type="AlphaFoldDB" id="A0A8S9IT02"/>
<dbReference type="EMBL" id="QGKY02001015">
    <property type="protein sequence ID" value="KAF2572755.1"/>
    <property type="molecule type" value="Genomic_DNA"/>
</dbReference>
<comment type="caution">
    <text evidence="1">The sequence shown here is derived from an EMBL/GenBank/DDBJ whole genome shotgun (WGS) entry which is preliminary data.</text>
</comment>
<reference evidence="1" key="1">
    <citation type="submission" date="2019-12" db="EMBL/GenBank/DDBJ databases">
        <title>Genome sequencing and annotation of Brassica cretica.</title>
        <authorList>
            <person name="Studholme D.J."/>
            <person name="Sarris P.F."/>
        </authorList>
    </citation>
    <scope>NUCLEOTIDE SEQUENCE</scope>
    <source>
        <strain evidence="1">PFS-102/07</strain>
        <tissue evidence="1">Leaf</tissue>
    </source>
</reference>
<organism evidence="1">
    <name type="scientific">Brassica cretica</name>
    <name type="common">Mustard</name>
    <dbReference type="NCBI Taxonomy" id="69181"/>
    <lineage>
        <taxon>Eukaryota</taxon>
        <taxon>Viridiplantae</taxon>
        <taxon>Streptophyta</taxon>
        <taxon>Embryophyta</taxon>
        <taxon>Tracheophyta</taxon>
        <taxon>Spermatophyta</taxon>
        <taxon>Magnoliopsida</taxon>
        <taxon>eudicotyledons</taxon>
        <taxon>Gunneridae</taxon>
        <taxon>Pentapetalae</taxon>
        <taxon>rosids</taxon>
        <taxon>malvids</taxon>
        <taxon>Brassicales</taxon>
        <taxon>Brassicaceae</taxon>
        <taxon>Brassiceae</taxon>
        <taxon>Brassica</taxon>
    </lineage>
</organism>
<name>A0A8S9IT02_BRACR</name>
<protein>
    <submittedName>
        <fullName evidence="1">Uncharacterized protein</fullName>
    </submittedName>
</protein>